<accession>A0A9Q3FDG6</accession>
<comment type="caution">
    <text evidence="1">The sequence shown here is derived from an EMBL/GenBank/DDBJ whole genome shotgun (WGS) entry which is preliminary data.</text>
</comment>
<evidence type="ECO:0000313" key="2">
    <source>
        <dbReference type="Proteomes" id="UP000765509"/>
    </source>
</evidence>
<evidence type="ECO:0008006" key="3">
    <source>
        <dbReference type="Google" id="ProtNLM"/>
    </source>
</evidence>
<organism evidence="1 2">
    <name type="scientific">Austropuccinia psidii MF-1</name>
    <dbReference type="NCBI Taxonomy" id="1389203"/>
    <lineage>
        <taxon>Eukaryota</taxon>
        <taxon>Fungi</taxon>
        <taxon>Dikarya</taxon>
        <taxon>Basidiomycota</taxon>
        <taxon>Pucciniomycotina</taxon>
        <taxon>Pucciniomycetes</taxon>
        <taxon>Pucciniales</taxon>
        <taxon>Sphaerophragmiaceae</taxon>
        <taxon>Austropuccinia</taxon>
    </lineage>
</organism>
<dbReference type="OrthoDB" id="411615at2759"/>
<proteinExistence type="predicted"/>
<keyword evidence="2" id="KW-1185">Reference proteome</keyword>
<evidence type="ECO:0000313" key="1">
    <source>
        <dbReference type="EMBL" id="MBW0534947.1"/>
    </source>
</evidence>
<sequence length="89" mass="10546">MWRKAIQKELQHMEELKVWDLVQLHPVYRLVGTTWVFKLKKDKNGKIIEHMDHLWSQGCTQTPGVDYPRPMHPLADLIGLELSFLPWKA</sequence>
<protein>
    <recommendedName>
        <fullName evidence="3">Reverse transcriptase Ty1/copia-type domain-containing protein</fullName>
    </recommendedName>
</protein>
<name>A0A9Q3FDG6_9BASI</name>
<dbReference type="AlphaFoldDB" id="A0A9Q3FDG6"/>
<gene>
    <name evidence="1" type="ORF">O181_074662</name>
</gene>
<dbReference type="EMBL" id="AVOT02039831">
    <property type="protein sequence ID" value="MBW0534947.1"/>
    <property type="molecule type" value="Genomic_DNA"/>
</dbReference>
<reference evidence="1" key="1">
    <citation type="submission" date="2021-03" db="EMBL/GenBank/DDBJ databases">
        <title>Draft genome sequence of rust myrtle Austropuccinia psidii MF-1, a brazilian biotype.</title>
        <authorList>
            <person name="Quecine M.C."/>
            <person name="Pachon D.M.R."/>
            <person name="Bonatelli M.L."/>
            <person name="Correr F.H."/>
            <person name="Franceschini L.M."/>
            <person name="Leite T.F."/>
            <person name="Margarido G.R.A."/>
            <person name="Almeida C.A."/>
            <person name="Ferrarezi J.A."/>
            <person name="Labate C.A."/>
        </authorList>
    </citation>
    <scope>NUCLEOTIDE SEQUENCE</scope>
    <source>
        <strain evidence="1">MF-1</strain>
    </source>
</reference>
<dbReference type="Proteomes" id="UP000765509">
    <property type="component" value="Unassembled WGS sequence"/>
</dbReference>